<keyword evidence="1" id="KW-0472">Membrane</keyword>
<proteinExistence type="predicted"/>
<feature type="transmembrane region" description="Helical" evidence="1">
    <location>
        <begin position="6"/>
        <end position="27"/>
    </location>
</feature>
<sequence>MIRTIMAWVSIACGDLVLVVLDGWLISSNRAASGISKLASEKWLSGKNLTNFSIDGKWL</sequence>
<organism evidence="2">
    <name type="scientific">Salmonella enterica I</name>
    <dbReference type="NCBI Taxonomy" id="59201"/>
    <lineage>
        <taxon>Bacteria</taxon>
        <taxon>Pseudomonadati</taxon>
        <taxon>Pseudomonadota</taxon>
        <taxon>Gammaproteobacteria</taxon>
        <taxon>Enterobacterales</taxon>
        <taxon>Enterobacteriaceae</taxon>
        <taxon>Salmonella</taxon>
    </lineage>
</organism>
<keyword evidence="1" id="KW-1133">Transmembrane helix</keyword>
<evidence type="ECO:0000313" key="2">
    <source>
        <dbReference type="EMBL" id="CAX68131.1"/>
    </source>
</evidence>
<keyword evidence="1" id="KW-0812">Transmembrane</keyword>
<protein>
    <submittedName>
        <fullName evidence="2">Uncharacterized protein</fullName>
    </submittedName>
</protein>
<dbReference type="AlphaFoldDB" id="F2Q935"/>
<name>F2Q935_SALET</name>
<dbReference type="EMBL" id="FN298496">
    <property type="protein sequence ID" value="CAX68131.1"/>
    <property type="molecule type" value="Genomic_DNA"/>
</dbReference>
<reference evidence="2" key="1">
    <citation type="submission" date="2009-04" db="EMBL/GenBank/DDBJ databases">
        <title>Novel enterobacterial integrative and conjugative elements (ICEs), including a mobilisable relateive of SPI-7.</title>
        <authorList>
            <person name="Seth-Smith H.M."/>
        </authorList>
    </citation>
    <scope>NUCLEOTIDE SEQUENCE</scope>
    <source>
        <strain evidence="2">5494-57</strain>
    </source>
</reference>
<accession>F2Q935</accession>
<evidence type="ECO:0000256" key="1">
    <source>
        <dbReference type="SAM" id="Phobius"/>
    </source>
</evidence>